<evidence type="ECO:0000256" key="1">
    <source>
        <dbReference type="ARBA" id="ARBA00022801"/>
    </source>
</evidence>
<dbReference type="InterPro" id="IPR000639">
    <property type="entry name" value="Epox_hydrolase-like"/>
</dbReference>
<dbReference type="PRINTS" id="PR00111">
    <property type="entry name" value="ABHYDROLASE"/>
</dbReference>
<reference evidence="4" key="1">
    <citation type="journal article" date="2019" name="Int. J. Syst. Evol. Microbiol.">
        <title>The Global Catalogue of Microorganisms (GCM) 10K type strain sequencing project: providing services to taxonomists for standard genome sequencing and annotation.</title>
        <authorList>
            <consortium name="The Broad Institute Genomics Platform"/>
            <consortium name="The Broad Institute Genome Sequencing Center for Infectious Disease"/>
            <person name="Wu L."/>
            <person name="Ma J."/>
        </authorList>
    </citation>
    <scope>NUCLEOTIDE SEQUENCE [LARGE SCALE GENOMIC DNA]</scope>
    <source>
        <strain evidence="4">JCM 16702</strain>
    </source>
</reference>
<dbReference type="InterPro" id="IPR050266">
    <property type="entry name" value="AB_hydrolase_sf"/>
</dbReference>
<dbReference type="RefSeq" id="WP_344953652.1">
    <property type="nucleotide sequence ID" value="NZ_BAAAZG010000043.1"/>
</dbReference>
<evidence type="ECO:0000313" key="3">
    <source>
        <dbReference type="EMBL" id="GAA4089136.1"/>
    </source>
</evidence>
<keyword evidence="1 3" id="KW-0378">Hydrolase</keyword>
<name>A0ABP7WI36_9ACTN</name>
<dbReference type="GO" id="GO:0016787">
    <property type="term" value="F:hydrolase activity"/>
    <property type="evidence" value="ECO:0007669"/>
    <property type="project" value="UniProtKB-KW"/>
</dbReference>
<keyword evidence="4" id="KW-1185">Reference proteome</keyword>
<dbReference type="PANTHER" id="PTHR43798:SF31">
    <property type="entry name" value="AB HYDROLASE SUPERFAMILY PROTEIN YCLE"/>
    <property type="match status" value="1"/>
</dbReference>
<comment type="caution">
    <text evidence="3">The sequence shown here is derived from an EMBL/GenBank/DDBJ whole genome shotgun (WGS) entry which is preliminary data.</text>
</comment>
<sequence length="252" mass="26140">MRPHTVVRGTGGTPVLMLHGIGGCAGSFDPQMEAFTAGHRVVAWDAPGYARSADPARAPGMSGYAAAAASLIPGGAHVVGVSWGGVIATRLAAEHPRLVRSLVLVGSSRGSGRTPQGREAMLARAADLERLGPEEFAARRGPRLVSPDAPAELVDRVVTAMARSVRLPGYAYAAASMADTDHSDVLGALTVPALVVVGDRDTVTGPAESEAIAAALPHARLEVLAGAGHVANQQRPDEFNRVVLRFLREVEQ</sequence>
<protein>
    <submittedName>
        <fullName evidence="3">Alpha/beta fold hydrolase</fullName>
    </submittedName>
</protein>
<accession>A0ABP7WI36</accession>
<organism evidence="3 4">
    <name type="scientific">Actinomadura miaoliensis</name>
    <dbReference type="NCBI Taxonomy" id="430685"/>
    <lineage>
        <taxon>Bacteria</taxon>
        <taxon>Bacillati</taxon>
        <taxon>Actinomycetota</taxon>
        <taxon>Actinomycetes</taxon>
        <taxon>Streptosporangiales</taxon>
        <taxon>Thermomonosporaceae</taxon>
        <taxon>Actinomadura</taxon>
    </lineage>
</organism>
<dbReference type="PANTHER" id="PTHR43798">
    <property type="entry name" value="MONOACYLGLYCEROL LIPASE"/>
    <property type="match status" value="1"/>
</dbReference>
<dbReference type="InterPro" id="IPR000073">
    <property type="entry name" value="AB_hydrolase_1"/>
</dbReference>
<feature type="domain" description="AB hydrolase-1" evidence="2">
    <location>
        <begin position="15"/>
        <end position="241"/>
    </location>
</feature>
<dbReference type="Pfam" id="PF12697">
    <property type="entry name" value="Abhydrolase_6"/>
    <property type="match status" value="1"/>
</dbReference>
<evidence type="ECO:0000259" key="2">
    <source>
        <dbReference type="Pfam" id="PF12697"/>
    </source>
</evidence>
<dbReference type="PRINTS" id="PR00412">
    <property type="entry name" value="EPOXHYDRLASE"/>
</dbReference>
<proteinExistence type="predicted"/>
<dbReference type="Proteomes" id="UP001500683">
    <property type="component" value="Unassembled WGS sequence"/>
</dbReference>
<dbReference type="InterPro" id="IPR029058">
    <property type="entry name" value="AB_hydrolase_fold"/>
</dbReference>
<dbReference type="PROSITE" id="PS51257">
    <property type="entry name" value="PROKAR_LIPOPROTEIN"/>
    <property type="match status" value="1"/>
</dbReference>
<dbReference type="Gene3D" id="3.40.50.1820">
    <property type="entry name" value="alpha/beta hydrolase"/>
    <property type="match status" value="1"/>
</dbReference>
<dbReference type="EMBL" id="BAAAZG010000043">
    <property type="protein sequence ID" value="GAA4089136.1"/>
    <property type="molecule type" value="Genomic_DNA"/>
</dbReference>
<evidence type="ECO:0000313" key="4">
    <source>
        <dbReference type="Proteomes" id="UP001500683"/>
    </source>
</evidence>
<gene>
    <name evidence="3" type="ORF">GCM10022214_57120</name>
</gene>
<dbReference type="SUPFAM" id="SSF53474">
    <property type="entry name" value="alpha/beta-Hydrolases"/>
    <property type="match status" value="1"/>
</dbReference>